<evidence type="ECO:0008006" key="8">
    <source>
        <dbReference type="Google" id="ProtNLM"/>
    </source>
</evidence>
<dbReference type="EMBL" id="VDLU01000002">
    <property type="protein sequence ID" value="TNJ28153.1"/>
    <property type="molecule type" value="Genomic_DNA"/>
</dbReference>
<proteinExistence type="predicted"/>
<sequence>MIDDLRTPLWSQLYEQKCSDLGIIPTENLYDRFITTVTADLQNGVLNLADQALRATSMPIVCGILQHFYGAIHTLDLSMNPIMDEGAALLLEVGEPFFRLRTLRIKSIGLTPIGVNQFFVNLAERRSEIVEIDMSSTSAAECRNRPGDLGAVGLAYYFSVNKAIRVFNLTNTQLRGAVGVSLFKGIQAVCSLTHLHLQNTDVANRVIEYIFTRTVASGEPIFSNLVYLDLTGNAGTLTSDCCQHIETGIRTFKRLDTLLLARNPGLASGLGLALSALGYKSAAAAAEHEAYNKRMDERIQWKDRMFKSICPGMRNLLETGKIVVDRASFNEEDERLSLGGQTNAQEEGETEEEPVFISGDTCSIKTLDISHISLPSKVIAQLAVALKTNETLNSLTMMSCNIDSKKDGYREPVEALLTSILSIPHLQSLALSTNKLGDVGAQCIGAALQGAPKLASLNLAYCDITDAGMRPLLLAISNCTLLHTLNLEGNSATDVSARVMYSTLGSCPQLINLNLELNKITYSLFERIRGVVIENRGAQTAKETEQLEHVLQGESDLLQDVLSLKHEIQQKHDALGQRCADLITDIQKYYNEYNTWSSEIDGLNTELDEAQRENNQEEGKLNEINQQISQLTSKGEAELAVIDMKRRQAKERSVIASNKVSELEQQCEEKLRAFQETVIIPKEQQLQLLKGELDLQLKNQIKLLGILLATEQTLVAEKKITVEGIPSGRPGTTTPGSRSTQLRKH</sequence>
<name>A0A4Z1T2I6_GIAMU</name>
<keyword evidence="3" id="KW-0677">Repeat</keyword>
<evidence type="ECO:0000256" key="2">
    <source>
        <dbReference type="ARBA" id="ARBA00022614"/>
    </source>
</evidence>
<dbReference type="InterPro" id="IPR027038">
    <property type="entry name" value="RanGap"/>
</dbReference>
<feature type="compositionally biased region" description="Polar residues" evidence="5">
    <location>
        <begin position="730"/>
        <end position="745"/>
    </location>
</feature>
<keyword evidence="2" id="KW-0433">Leucine-rich repeat</keyword>
<dbReference type="Proteomes" id="UP000315496">
    <property type="component" value="Chromosome 2"/>
</dbReference>
<dbReference type="VEuPathDB" id="GiardiaDB:GMRT_15229"/>
<evidence type="ECO:0000256" key="5">
    <source>
        <dbReference type="SAM" id="MobiDB-lite"/>
    </source>
</evidence>
<dbReference type="Pfam" id="PF13516">
    <property type="entry name" value="LRR_6"/>
    <property type="match status" value="3"/>
</dbReference>
<organism evidence="6 7">
    <name type="scientific">Giardia muris</name>
    <dbReference type="NCBI Taxonomy" id="5742"/>
    <lineage>
        <taxon>Eukaryota</taxon>
        <taxon>Metamonada</taxon>
        <taxon>Diplomonadida</taxon>
        <taxon>Hexamitidae</taxon>
        <taxon>Giardiinae</taxon>
        <taxon>Giardia</taxon>
    </lineage>
</organism>
<dbReference type="GO" id="GO:0048471">
    <property type="term" value="C:perinuclear region of cytoplasm"/>
    <property type="evidence" value="ECO:0007669"/>
    <property type="project" value="TreeGrafter"/>
</dbReference>
<evidence type="ECO:0000313" key="7">
    <source>
        <dbReference type="Proteomes" id="UP000315496"/>
    </source>
</evidence>
<dbReference type="GO" id="GO:0006913">
    <property type="term" value="P:nucleocytoplasmic transport"/>
    <property type="evidence" value="ECO:0007669"/>
    <property type="project" value="TreeGrafter"/>
</dbReference>
<dbReference type="InterPro" id="IPR032675">
    <property type="entry name" value="LRR_dom_sf"/>
</dbReference>
<dbReference type="OrthoDB" id="120976at2759"/>
<dbReference type="PANTHER" id="PTHR24113:SF12">
    <property type="entry name" value="RAN GTPASE-ACTIVATING PROTEIN 1"/>
    <property type="match status" value="1"/>
</dbReference>
<dbReference type="GO" id="GO:0005096">
    <property type="term" value="F:GTPase activator activity"/>
    <property type="evidence" value="ECO:0007669"/>
    <property type="project" value="UniProtKB-KW"/>
</dbReference>
<keyword evidence="7" id="KW-1185">Reference proteome</keyword>
<keyword evidence="4" id="KW-0175">Coiled coil</keyword>
<evidence type="ECO:0000256" key="3">
    <source>
        <dbReference type="ARBA" id="ARBA00022737"/>
    </source>
</evidence>
<dbReference type="AlphaFoldDB" id="A0A4Z1T2I6"/>
<gene>
    <name evidence="6" type="ORF">GMRT_15229</name>
</gene>
<accession>A0A4Z1T2I6</accession>
<dbReference type="SUPFAM" id="SSF52047">
    <property type="entry name" value="RNI-like"/>
    <property type="match status" value="2"/>
</dbReference>
<evidence type="ECO:0000256" key="4">
    <source>
        <dbReference type="SAM" id="Coils"/>
    </source>
</evidence>
<reference evidence="6 7" key="1">
    <citation type="submission" date="2019-05" db="EMBL/GenBank/DDBJ databases">
        <title>The compact genome of Giardia muris reveals important steps in the evolution of intestinal protozoan parasites.</title>
        <authorList>
            <person name="Xu F."/>
            <person name="Jimenez-Gonzalez A."/>
            <person name="Einarsson E."/>
            <person name="Astvaldsson A."/>
            <person name="Peirasmaki D."/>
            <person name="Eckmann L."/>
            <person name="Andersson J.O."/>
            <person name="Svard S.G."/>
            <person name="Jerlstrom-Hultqvist J."/>
        </authorList>
    </citation>
    <scope>NUCLEOTIDE SEQUENCE [LARGE SCALE GENOMIC DNA]</scope>
    <source>
        <strain evidence="6 7">Roberts-Thomson</strain>
    </source>
</reference>
<dbReference type="SMART" id="SM00368">
    <property type="entry name" value="LRR_RI"/>
    <property type="match status" value="5"/>
</dbReference>
<dbReference type="GO" id="GO:0005634">
    <property type="term" value="C:nucleus"/>
    <property type="evidence" value="ECO:0007669"/>
    <property type="project" value="TreeGrafter"/>
</dbReference>
<dbReference type="GO" id="GO:0031267">
    <property type="term" value="F:small GTPase binding"/>
    <property type="evidence" value="ECO:0007669"/>
    <property type="project" value="TreeGrafter"/>
</dbReference>
<evidence type="ECO:0000256" key="1">
    <source>
        <dbReference type="ARBA" id="ARBA00022468"/>
    </source>
</evidence>
<dbReference type="PANTHER" id="PTHR24113">
    <property type="entry name" value="RAN GTPASE-ACTIVATING PROTEIN 1"/>
    <property type="match status" value="1"/>
</dbReference>
<dbReference type="Gene3D" id="3.80.10.10">
    <property type="entry name" value="Ribonuclease Inhibitor"/>
    <property type="match status" value="2"/>
</dbReference>
<dbReference type="InterPro" id="IPR001611">
    <property type="entry name" value="Leu-rich_rpt"/>
</dbReference>
<dbReference type="GO" id="GO:0005829">
    <property type="term" value="C:cytosol"/>
    <property type="evidence" value="ECO:0007669"/>
    <property type="project" value="TreeGrafter"/>
</dbReference>
<protein>
    <recommendedName>
        <fullName evidence="8">NOD3 protein</fullName>
    </recommendedName>
</protein>
<comment type="caution">
    <text evidence="6">The sequence shown here is derived from an EMBL/GenBank/DDBJ whole genome shotgun (WGS) entry which is preliminary data.</text>
</comment>
<feature type="coiled-coil region" evidence="4">
    <location>
        <begin position="593"/>
        <end position="666"/>
    </location>
</feature>
<evidence type="ECO:0000313" key="6">
    <source>
        <dbReference type="EMBL" id="TNJ28153.1"/>
    </source>
</evidence>
<keyword evidence="1" id="KW-0343">GTPase activation</keyword>
<feature type="region of interest" description="Disordered" evidence="5">
    <location>
        <begin position="724"/>
        <end position="745"/>
    </location>
</feature>